<organism evidence="1">
    <name type="scientific">Lamprotornis superbus</name>
    <dbReference type="NCBI Taxonomy" id="245042"/>
    <lineage>
        <taxon>Eukaryota</taxon>
        <taxon>Metazoa</taxon>
        <taxon>Chordata</taxon>
        <taxon>Craniata</taxon>
        <taxon>Vertebrata</taxon>
        <taxon>Euteleostomi</taxon>
        <taxon>Archelosauria</taxon>
        <taxon>Archosauria</taxon>
        <taxon>Dinosauria</taxon>
        <taxon>Saurischia</taxon>
        <taxon>Theropoda</taxon>
        <taxon>Coelurosauria</taxon>
        <taxon>Aves</taxon>
        <taxon>Neognathae</taxon>
        <taxon>Neoaves</taxon>
        <taxon>Telluraves</taxon>
        <taxon>Australaves</taxon>
        <taxon>Passeriformes</taxon>
        <taxon>Sturnidae</taxon>
        <taxon>Lamprotornis</taxon>
    </lineage>
</organism>
<evidence type="ECO:0000313" key="3">
    <source>
        <dbReference type="Proteomes" id="UP000618051"/>
    </source>
</evidence>
<dbReference type="EMBL" id="JADDUC020000007">
    <property type="protein sequence ID" value="KAI1237598.1"/>
    <property type="molecule type" value="Genomic_DNA"/>
</dbReference>
<dbReference type="Proteomes" id="UP000618051">
    <property type="component" value="Unassembled WGS sequence"/>
</dbReference>
<sequence length="465" mass="51951">MLQGPAKSSTPWQTPDNNMRFYVVLEDFTTLQNDAELYQNGPSMWLIVERCVAEGGGKERDGVAAQSLARWAAVHQHCHSGCYTDGLCFTQWHEIRRDYRVLVHSTYSPYALVKLQRDRYIFLNLQEFSWKISSKNQKRHLDLYQAVKQKCKAEAKSVQDMKNEVCSECSSTTEDVCVSWAMAGVLCTPAMPSAIAGFLWQYKGPLKAENAFLWPHLAAKGSGVRGKRVLQSKSCLRASSLDLSCKSHINAINSVLFMPSCDKVDAGYASDCSFQLTGQLACSEQSQQSGASDPALWQEEPGATLGHPSFEVEKQLTNIITLQGKHSAARFIELETDMLMLSENFSAKKGKQCNFHLFTRRSAVRDKQKLAVSVAALELQSHIAESDLMTPWDLINGQPGTLPLLGEGVLEIWVHETRNGAKQNRISVWPLLALTLKTSVELPFLQAGTQRYKFSVNAYGYFISF</sequence>
<accession>A0A835U0C7</accession>
<gene>
    <name evidence="2" type="ORF">IHE44_0013680</name>
    <name evidence="1" type="ORF">IHE44_003594</name>
</gene>
<dbReference type="OrthoDB" id="10681308at2759"/>
<name>A0A835U0C7_9PASS</name>
<evidence type="ECO:0000313" key="2">
    <source>
        <dbReference type="EMBL" id="KAI1237598.1"/>
    </source>
</evidence>
<evidence type="ECO:0000313" key="1">
    <source>
        <dbReference type="EMBL" id="KAG0126748.1"/>
    </source>
</evidence>
<reference evidence="2" key="3">
    <citation type="submission" date="2022-01" db="EMBL/GenBank/DDBJ databases">
        <authorList>
            <person name="Rubenstein D.R."/>
        </authorList>
    </citation>
    <scope>NUCLEOTIDE SEQUENCE</scope>
    <source>
        <strain evidence="2">SS15</strain>
        <tissue evidence="2">Liver</tissue>
    </source>
</reference>
<reference evidence="1" key="1">
    <citation type="submission" date="2020-10" db="EMBL/GenBank/DDBJ databases">
        <title>Feather gene expression reveals the developmental basis of iridescence in African starlings.</title>
        <authorList>
            <person name="Rubenstein D.R."/>
        </authorList>
    </citation>
    <scope>NUCLEOTIDE SEQUENCE</scope>
    <source>
        <strain evidence="1">SS15</strain>
        <tissue evidence="1">Liver</tissue>
    </source>
</reference>
<reference evidence="2 3" key="2">
    <citation type="journal article" date="2021" name="J. Hered.">
        <title>Feather Gene Expression Elucidates the Developmental Basis of Plumage Iridescence in African Starlings.</title>
        <authorList>
            <person name="Rubenstein D.R."/>
            <person name="Corvelo A."/>
            <person name="MacManes M.D."/>
            <person name="Maia R."/>
            <person name="Narzisi G."/>
            <person name="Rousaki A."/>
            <person name="Vandenabeele P."/>
            <person name="Shawkey M.D."/>
            <person name="Solomon J."/>
        </authorList>
    </citation>
    <scope>NUCLEOTIDE SEQUENCE [LARGE SCALE GENOMIC DNA]</scope>
    <source>
        <strain evidence="2">SS15</strain>
    </source>
</reference>
<dbReference type="EMBL" id="JADDUC010000017">
    <property type="protein sequence ID" value="KAG0126748.1"/>
    <property type="molecule type" value="Genomic_DNA"/>
</dbReference>
<proteinExistence type="predicted"/>
<comment type="caution">
    <text evidence="1">The sequence shown here is derived from an EMBL/GenBank/DDBJ whole genome shotgun (WGS) entry which is preliminary data.</text>
</comment>
<dbReference type="AlphaFoldDB" id="A0A835U0C7"/>
<protein>
    <submittedName>
        <fullName evidence="1">Uncharacterized protein</fullName>
    </submittedName>
</protein>
<keyword evidence="3" id="KW-1185">Reference proteome</keyword>